<evidence type="ECO:0000313" key="3">
    <source>
        <dbReference type="Proteomes" id="UP000199337"/>
    </source>
</evidence>
<reference evidence="3" key="1">
    <citation type="submission" date="2016-10" db="EMBL/GenBank/DDBJ databases">
        <authorList>
            <person name="Varghese N."/>
            <person name="Submissions S."/>
        </authorList>
    </citation>
    <scope>NUCLEOTIDE SEQUENCE [LARGE SCALE GENOMIC DNA]</scope>
    <source>
        <strain evidence="3">DSM 17038</strain>
    </source>
</reference>
<sequence>MREKGWIKFISGLLVILVTFLLGGCAATNQNQQQAADEQKPQLIFADPQWDSVEFNNAVAQYIIENGYGYPTDTTSGSTAITFEGLVNGDIDIYMEVWTDNLQPKYGEDVKSGAIQELGVNFSDNAQGLYVPTYLINGDPARGIEPLAPDLKSVQDLPKYQQLFQDPEDPSKGRIFGSPAGWEVDKILQAKIKNYELDKNYNYFSPGSDTALATSITKAYEEGTPWLGYYWTPTWIMGKYDMTLLQDTPYSEELWDGGYRCAFPSMNITIAVNKNVPQKAPDVAEFLKNYQTNSELLSSALAYMQKNDVKVDQAAIWFLKNNEDTWTKWVPGDIAQKVKATLK</sequence>
<dbReference type="InterPro" id="IPR007210">
    <property type="entry name" value="ABC_Gly_betaine_transp_sub-bd"/>
</dbReference>
<evidence type="ECO:0000313" key="2">
    <source>
        <dbReference type="EMBL" id="SFG99116.1"/>
    </source>
</evidence>
<protein>
    <submittedName>
        <fullName evidence="2">Glycine betaine/proline transport system substrate-binding protein</fullName>
    </submittedName>
</protein>
<gene>
    <name evidence="2" type="ORF">SAMN05660649_03428</name>
</gene>
<accession>A0A1I2WFL3</accession>
<dbReference type="Proteomes" id="UP000199337">
    <property type="component" value="Unassembled WGS sequence"/>
</dbReference>
<dbReference type="Gene3D" id="3.40.190.10">
    <property type="entry name" value="Periplasmic binding protein-like II"/>
    <property type="match status" value="1"/>
</dbReference>
<evidence type="ECO:0000259" key="1">
    <source>
        <dbReference type="Pfam" id="PF04069"/>
    </source>
</evidence>
<organism evidence="2 3">
    <name type="scientific">Desulfotruncus arcticus DSM 17038</name>
    <dbReference type="NCBI Taxonomy" id="1121424"/>
    <lineage>
        <taxon>Bacteria</taxon>
        <taxon>Bacillati</taxon>
        <taxon>Bacillota</taxon>
        <taxon>Clostridia</taxon>
        <taxon>Eubacteriales</taxon>
        <taxon>Desulfallaceae</taxon>
        <taxon>Desulfotruncus</taxon>
    </lineage>
</organism>
<dbReference type="RefSeq" id="WP_092472730.1">
    <property type="nucleotide sequence ID" value="NZ_FOOX01000013.1"/>
</dbReference>
<dbReference type="PROSITE" id="PS51257">
    <property type="entry name" value="PROKAR_LIPOPROTEIN"/>
    <property type="match status" value="1"/>
</dbReference>
<dbReference type="SUPFAM" id="SSF53850">
    <property type="entry name" value="Periplasmic binding protein-like II"/>
    <property type="match status" value="1"/>
</dbReference>
<keyword evidence="3" id="KW-1185">Reference proteome</keyword>
<dbReference type="CDD" id="cd13641">
    <property type="entry name" value="PBP2_HisX_like"/>
    <property type="match status" value="1"/>
</dbReference>
<proteinExistence type="predicted"/>
<dbReference type="GO" id="GO:0043190">
    <property type="term" value="C:ATP-binding cassette (ABC) transporter complex"/>
    <property type="evidence" value="ECO:0007669"/>
    <property type="project" value="InterPro"/>
</dbReference>
<dbReference type="OrthoDB" id="9801163at2"/>
<dbReference type="Gene3D" id="3.40.190.100">
    <property type="entry name" value="Glycine betaine-binding periplasmic protein, domain 2"/>
    <property type="match status" value="1"/>
</dbReference>
<name>A0A1I2WFL3_9FIRM</name>
<dbReference type="EMBL" id="FOOX01000013">
    <property type="protein sequence ID" value="SFG99116.1"/>
    <property type="molecule type" value="Genomic_DNA"/>
</dbReference>
<dbReference type="AlphaFoldDB" id="A0A1I2WFL3"/>
<dbReference type="GO" id="GO:0022857">
    <property type="term" value="F:transmembrane transporter activity"/>
    <property type="evidence" value="ECO:0007669"/>
    <property type="project" value="InterPro"/>
</dbReference>
<dbReference type="STRING" id="341036.SAMN05660649_03428"/>
<feature type="domain" description="ABC-type glycine betaine transport system substrate-binding" evidence="1">
    <location>
        <begin position="43"/>
        <end position="321"/>
    </location>
</feature>
<dbReference type="Pfam" id="PF04069">
    <property type="entry name" value="OpuAC"/>
    <property type="match status" value="1"/>
</dbReference>